<gene>
    <name evidence="6" type="ORF">MW290_27275</name>
</gene>
<evidence type="ECO:0000313" key="7">
    <source>
        <dbReference type="Proteomes" id="UP001056201"/>
    </source>
</evidence>
<dbReference type="InterPro" id="IPR012675">
    <property type="entry name" value="Beta-grasp_dom_sf"/>
</dbReference>
<evidence type="ECO:0000256" key="1">
    <source>
        <dbReference type="ARBA" id="ARBA00001974"/>
    </source>
</evidence>
<dbReference type="PROSITE" id="PS00197">
    <property type="entry name" value="2FE2S_FER_1"/>
    <property type="match status" value="1"/>
</dbReference>
<dbReference type="SUPFAM" id="SSF63380">
    <property type="entry name" value="Riboflavin synthase domain-like"/>
    <property type="match status" value="1"/>
</dbReference>
<dbReference type="CDD" id="cd06189">
    <property type="entry name" value="flavin_oxioreductase"/>
    <property type="match status" value="1"/>
</dbReference>
<dbReference type="Gene3D" id="3.40.50.80">
    <property type="entry name" value="Nucleotide-binding domain of ferredoxin-NADP reductase (FNR) module"/>
    <property type="match status" value="1"/>
</dbReference>
<dbReference type="InterPro" id="IPR039261">
    <property type="entry name" value="FNR_nucleotide-bd"/>
</dbReference>
<keyword evidence="2" id="KW-0411">Iron-sulfur</keyword>
<dbReference type="InterPro" id="IPR001041">
    <property type="entry name" value="2Fe-2S_ferredoxin-type"/>
</dbReference>
<dbReference type="EMBL" id="CP097636">
    <property type="protein sequence ID" value="URI09270.1"/>
    <property type="molecule type" value="Genomic_DNA"/>
</dbReference>
<dbReference type="PROSITE" id="PS51384">
    <property type="entry name" value="FAD_FR"/>
    <property type="match status" value="1"/>
</dbReference>
<comment type="cofactor">
    <cofactor evidence="3">
        <name>[2Fe-2S] cluster</name>
        <dbReference type="ChEBI" id="CHEBI:190135"/>
    </cofactor>
</comment>
<keyword evidence="2" id="KW-0001">2Fe-2S</keyword>
<dbReference type="InterPro" id="IPR001709">
    <property type="entry name" value="Flavoprot_Pyr_Nucl_cyt_Rdtase"/>
</dbReference>
<reference evidence="6" key="1">
    <citation type="submission" date="2022-05" db="EMBL/GenBank/DDBJ databases">
        <title>An RpoN-dependent PEP-CTERM gene is involved in floc formation of an Aquincola tertiaricarbonis strain.</title>
        <authorList>
            <person name="Qiu D."/>
            <person name="Xia M."/>
        </authorList>
    </citation>
    <scope>NUCLEOTIDE SEQUENCE</scope>
    <source>
        <strain evidence="6">RN12</strain>
    </source>
</reference>
<evidence type="ECO:0000256" key="3">
    <source>
        <dbReference type="ARBA" id="ARBA00034078"/>
    </source>
</evidence>
<dbReference type="Gene3D" id="2.40.30.10">
    <property type="entry name" value="Translation factors"/>
    <property type="match status" value="1"/>
</dbReference>
<evidence type="ECO:0000259" key="4">
    <source>
        <dbReference type="PROSITE" id="PS51085"/>
    </source>
</evidence>
<dbReference type="Pfam" id="PF00970">
    <property type="entry name" value="FAD_binding_6"/>
    <property type="match status" value="1"/>
</dbReference>
<dbReference type="CDD" id="cd00207">
    <property type="entry name" value="fer2"/>
    <property type="match status" value="1"/>
</dbReference>
<keyword evidence="7" id="KW-1185">Reference proteome</keyword>
<dbReference type="RefSeq" id="WP_250197501.1">
    <property type="nucleotide sequence ID" value="NZ_CP097636.1"/>
</dbReference>
<keyword evidence="2" id="KW-0408">Iron</keyword>
<dbReference type="InterPro" id="IPR036010">
    <property type="entry name" value="2Fe-2S_ferredoxin-like_sf"/>
</dbReference>
<protein>
    <submittedName>
        <fullName evidence="6">FAD-binding oxidoreductase</fullName>
    </submittedName>
</protein>
<accession>A0ABY4SAP9</accession>
<dbReference type="PRINTS" id="PR00410">
    <property type="entry name" value="PHEHYDRXLASE"/>
</dbReference>
<dbReference type="InterPro" id="IPR001433">
    <property type="entry name" value="OxRdtase_FAD/NAD-bd"/>
</dbReference>
<dbReference type="SUPFAM" id="SSF52343">
    <property type="entry name" value="Ferredoxin reductase-like, C-terminal NADP-linked domain"/>
    <property type="match status" value="1"/>
</dbReference>
<dbReference type="InterPro" id="IPR017938">
    <property type="entry name" value="Riboflavin_synthase-like_b-brl"/>
</dbReference>
<dbReference type="Proteomes" id="UP001056201">
    <property type="component" value="Chromosome 2"/>
</dbReference>
<evidence type="ECO:0000256" key="2">
    <source>
        <dbReference type="ARBA" id="ARBA00022714"/>
    </source>
</evidence>
<dbReference type="Pfam" id="PF00111">
    <property type="entry name" value="Fer2"/>
    <property type="match status" value="1"/>
</dbReference>
<proteinExistence type="predicted"/>
<evidence type="ECO:0000313" key="6">
    <source>
        <dbReference type="EMBL" id="URI09270.1"/>
    </source>
</evidence>
<dbReference type="Pfam" id="PF00175">
    <property type="entry name" value="NAD_binding_1"/>
    <property type="match status" value="1"/>
</dbReference>
<dbReference type="InterPro" id="IPR050415">
    <property type="entry name" value="MRET"/>
</dbReference>
<feature type="domain" description="2Fe-2S ferredoxin-type" evidence="4">
    <location>
        <begin position="2"/>
        <end position="90"/>
    </location>
</feature>
<dbReference type="InterPro" id="IPR017927">
    <property type="entry name" value="FAD-bd_FR_type"/>
</dbReference>
<comment type="cofactor">
    <cofactor evidence="1">
        <name>FAD</name>
        <dbReference type="ChEBI" id="CHEBI:57692"/>
    </cofactor>
</comment>
<organism evidence="6 7">
    <name type="scientific">Aquincola tertiaricarbonis</name>
    <dbReference type="NCBI Taxonomy" id="391953"/>
    <lineage>
        <taxon>Bacteria</taxon>
        <taxon>Pseudomonadati</taxon>
        <taxon>Pseudomonadota</taxon>
        <taxon>Betaproteobacteria</taxon>
        <taxon>Burkholderiales</taxon>
        <taxon>Sphaerotilaceae</taxon>
        <taxon>Aquincola</taxon>
    </lineage>
</organism>
<dbReference type="InterPro" id="IPR006058">
    <property type="entry name" value="2Fe2S_fd_BS"/>
</dbReference>
<dbReference type="PRINTS" id="PR00371">
    <property type="entry name" value="FPNCR"/>
</dbReference>
<sequence>MPIVTLANSKQYEAPSGTSLLDAALAAGLVLEHSCKTGRCSSCKARVVRGHTAALRAEEVLSAAESAQGWILTCARQALDDVAIDIEDLGDLADYPARTWPARIQQIERVLDDVIKVTLRLPPTAKLRYLPGQYINVLGPGGLKRAYSIANAAPGSVGPIELHIRAVEGGAMSTYWFGGAKVDDLVRLHGPLGTFFLREAVGEHVVFLATGTGIAPVKAMLEQLAATPTEKRPKSLTVYWGCRHPHEHYWAPADDALAVRFVPVASRPPEAWLGARGHVQDVFMADAPDLSRTWVYACGSNDMIESAQRQLLDAGLPARRFHSDAFVVSG</sequence>
<dbReference type="PANTHER" id="PTHR47354">
    <property type="entry name" value="NADH OXIDOREDUCTASE HCR"/>
    <property type="match status" value="1"/>
</dbReference>
<feature type="domain" description="FAD-binding FR-type" evidence="5">
    <location>
        <begin position="97"/>
        <end position="198"/>
    </location>
</feature>
<keyword evidence="2" id="KW-0479">Metal-binding</keyword>
<evidence type="ECO:0000259" key="5">
    <source>
        <dbReference type="PROSITE" id="PS51384"/>
    </source>
</evidence>
<dbReference type="PROSITE" id="PS51085">
    <property type="entry name" value="2FE2S_FER_2"/>
    <property type="match status" value="1"/>
</dbReference>
<dbReference type="InterPro" id="IPR008333">
    <property type="entry name" value="Cbr1-like_FAD-bd_dom"/>
</dbReference>
<dbReference type="Gene3D" id="3.10.20.30">
    <property type="match status" value="1"/>
</dbReference>
<name>A0ABY4SAP9_AQUTE</name>
<dbReference type="PANTHER" id="PTHR47354:SF5">
    <property type="entry name" value="PROTEIN RFBI"/>
    <property type="match status" value="1"/>
</dbReference>
<dbReference type="SUPFAM" id="SSF54292">
    <property type="entry name" value="2Fe-2S ferredoxin-like"/>
    <property type="match status" value="1"/>
</dbReference>